<dbReference type="PROSITE" id="PS51257">
    <property type="entry name" value="PROKAR_LIPOPROTEIN"/>
    <property type="match status" value="1"/>
</dbReference>
<dbReference type="Pfam" id="PF01476">
    <property type="entry name" value="LysM"/>
    <property type="match status" value="1"/>
</dbReference>
<evidence type="ECO:0000313" key="5">
    <source>
        <dbReference type="Proteomes" id="UP001236258"/>
    </source>
</evidence>
<dbReference type="Gene3D" id="3.10.350.10">
    <property type="entry name" value="LysM domain"/>
    <property type="match status" value="1"/>
</dbReference>
<dbReference type="InterPro" id="IPR036779">
    <property type="entry name" value="LysM_dom_sf"/>
</dbReference>
<feature type="domain" description="LysM" evidence="3">
    <location>
        <begin position="60"/>
        <end position="104"/>
    </location>
</feature>
<evidence type="ECO:0000259" key="3">
    <source>
        <dbReference type="PROSITE" id="PS51782"/>
    </source>
</evidence>
<dbReference type="PANTHER" id="PTHR21666:SF263">
    <property type="entry name" value="MUREIN HYDROLASE ACTIVATOR NLPD"/>
    <property type="match status" value="1"/>
</dbReference>
<keyword evidence="5" id="KW-1185">Reference proteome</keyword>
<organism evidence="4 5">
    <name type="scientific">Alkalimonas delamerensis</name>
    <dbReference type="NCBI Taxonomy" id="265981"/>
    <lineage>
        <taxon>Bacteria</taxon>
        <taxon>Pseudomonadati</taxon>
        <taxon>Pseudomonadota</taxon>
        <taxon>Gammaproteobacteria</taxon>
        <taxon>Alkalimonas</taxon>
    </lineage>
</organism>
<protein>
    <submittedName>
        <fullName evidence="4">Peptidoglycan DD-metalloendopeptidase family protein</fullName>
    </submittedName>
</protein>
<dbReference type="InterPro" id="IPR018392">
    <property type="entry name" value="LysM"/>
</dbReference>
<reference evidence="4 5" key="1">
    <citation type="submission" date="2023-08" db="EMBL/GenBank/DDBJ databases">
        <authorList>
            <person name="Joshi A."/>
            <person name="Thite S."/>
        </authorList>
    </citation>
    <scope>NUCLEOTIDE SEQUENCE [LARGE SCALE GENOMIC DNA]</scope>
    <source>
        <strain evidence="4 5">1E1</strain>
    </source>
</reference>
<dbReference type="InterPro" id="IPR050570">
    <property type="entry name" value="Cell_wall_metabolism_enzyme"/>
</dbReference>
<dbReference type="InterPro" id="IPR016047">
    <property type="entry name" value="M23ase_b-sheet_dom"/>
</dbReference>
<dbReference type="SUPFAM" id="SSF51261">
    <property type="entry name" value="Duplicated hybrid motif"/>
    <property type="match status" value="1"/>
</dbReference>
<dbReference type="CDD" id="cd12797">
    <property type="entry name" value="M23_peptidase"/>
    <property type="match status" value="1"/>
</dbReference>
<dbReference type="Gene3D" id="2.70.70.10">
    <property type="entry name" value="Glucose Permease (Domain IIA)"/>
    <property type="match status" value="1"/>
</dbReference>
<dbReference type="SMART" id="SM00257">
    <property type="entry name" value="LysM"/>
    <property type="match status" value="1"/>
</dbReference>
<feature type="region of interest" description="Disordered" evidence="2">
    <location>
        <begin position="103"/>
        <end position="188"/>
    </location>
</feature>
<sequence length="307" mass="33328">MSTARMVSHVPKRQCKLPCWPILLLGLMLIAGCAKRSEPAPVAALAVSPAQSSRGPLSGDSYQVQRGDTLYSIAFRAGQDFRELARRNQIEAPYIIHPGQQLQLRGPAPASRTAARTEVVTQPAPVQTQPARSSASTRQVAPATTAQTNPVAPAKSVAPRPQTGYVHNTTAQNQKKTANNTPAGGRLQWQWPTRGTILARFSHQEHGSKGIKIAGSEGQRINAAAAGQVVYAGNALRGYGNLIIIKHNDDYLSAYAHNSRLRVREQQQVEAGQHIADMGSTEASRTQLHFEIRFRGQSVDPLQFLPR</sequence>
<dbReference type="EMBL" id="JAUZVY010000003">
    <property type="protein sequence ID" value="MDP4529340.1"/>
    <property type="molecule type" value="Genomic_DNA"/>
</dbReference>
<feature type="compositionally biased region" description="Polar residues" evidence="2">
    <location>
        <begin position="124"/>
        <end position="150"/>
    </location>
</feature>
<dbReference type="Proteomes" id="UP001236258">
    <property type="component" value="Unassembled WGS sequence"/>
</dbReference>
<evidence type="ECO:0000256" key="1">
    <source>
        <dbReference type="ARBA" id="ARBA00038420"/>
    </source>
</evidence>
<dbReference type="CDD" id="cd00118">
    <property type="entry name" value="LysM"/>
    <property type="match status" value="1"/>
</dbReference>
<evidence type="ECO:0000313" key="4">
    <source>
        <dbReference type="EMBL" id="MDP4529340.1"/>
    </source>
</evidence>
<accession>A0ABT9GQU4</accession>
<proteinExistence type="inferred from homology"/>
<dbReference type="PROSITE" id="PS51782">
    <property type="entry name" value="LYSM"/>
    <property type="match status" value="1"/>
</dbReference>
<evidence type="ECO:0000256" key="2">
    <source>
        <dbReference type="SAM" id="MobiDB-lite"/>
    </source>
</evidence>
<dbReference type="RefSeq" id="WP_305945423.1">
    <property type="nucleotide sequence ID" value="NZ_JAUZVY010000003.1"/>
</dbReference>
<feature type="compositionally biased region" description="Polar residues" evidence="2">
    <location>
        <begin position="165"/>
        <end position="182"/>
    </location>
</feature>
<comment type="similarity">
    <text evidence="1">Belongs to the E.coli NlpD/Haemophilus LppB family.</text>
</comment>
<dbReference type="PANTHER" id="PTHR21666">
    <property type="entry name" value="PEPTIDASE-RELATED"/>
    <property type="match status" value="1"/>
</dbReference>
<name>A0ABT9GQU4_9GAMM</name>
<gene>
    <name evidence="4" type="ORF">Q3O59_09880</name>
</gene>
<dbReference type="Pfam" id="PF01551">
    <property type="entry name" value="Peptidase_M23"/>
    <property type="match status" value="1"/>
</dbReference>
<comment type="caution">
    <text evidence="4">The sequence shown here is derived from an EMBL/GenBank/DDBJ whole genome shotgun (WGS) entry which is preliminary data.</text>
</comment>
<dbReference type="InterPro" id="IPR011055">
    <property type="entry name" value="Dup_hybrid_motif"/>
</dbReference>